<dbReference type="InterPro" id="IPR050352">
    <property type="entry name" value="ABCG_transporters"/>
</dbReference>
<comment type="similarity">
    <text evidence="2">Belongs to the ABC transporter superfamily. ABCG family. Eye pigment precursor importer (TC 3.A.1.204) subfamily.</text>
</comment>
<evidence type="ECO:0000256" key="5">
    <source>
        <dbReference type="ARBA" id="ARBA00022741"/>
    </source>
</evidence>
<evidence type="ECO:0000256" key="7">
    <source>
        <dbReference type="ARBA" id="ARBA00022989"/>
    </source>
</evidence>
<evidence type="ECO:0000313" key="12">
    <source>
        <dbReference type="EMBL" id="CAH3118023.1"/>
    </source>
</evidence>
<feature type="transmembrane region" description="Helical" evidence="10">
    <location>
        <begin position="493"/>
        <end position="520"/>
    </location>
</feature>
<dbReference type="Pfam" id="PF01061">
    <property type="entry name" value="ABC2_membrane"/>
    <property type="match status" value="1"/>
</dbReference>
<dbReference type="Gene3D" id="3.40.50.300">
    <property type="entry name" value="P-loop containing nucleotide triphosphate hydrolases"/>
    <property type="match status" value="1"/>
</dbReference>
<evidence type="ECO:0000256" key="2">
    <source>
        <dbReference type="ARBA" id="ARBA00005814"/>
    </source>
</evidence>
<keyword evidence="4 10" id="KW-0812">Transmembrane</keyword>
<protein>
    <recommendedName>
        <fullName evidence="11">ABC transporter domain-containing protein</fullName>
    </recommendedName>
</protein>
<keyword evidence="3" id="KW-0813">Transport</keyword>
<name>A0ABN8NQ78_9CNID</name>
<dbReference type="SMART" id="SM00382">
    <property type="entry name" value="AAA"/>
    <property type="match status" value="1"/>
</dbReference>
<dbReference type="InterPro" id="IPR043926">
    <property type="entry name" value="ABCG_dom"/>
</dbReference>
<accession>A0ABN8NQ78</accession>
<keyword evidence="8 10" id="KW-0472">Membrane</keyword>
<feature type="transmembrane region" description="Helical" evidence="10">
    <location>
        <begin position="419"/>
        <end position="439"/>
    </location>
</feature>
<dbReference type="PANTHER" id="PTHR48041">
    <property type="entry name" value="ABC TRANSPORTER G FAMILY MEMBER 28"/>
    <property type="match status" value="1"/>
</dbReference>
<evidence type="ECO:0000256" key="8">
    <source>
        <dbReference type="ARBA" id="ARBA00023136"/>
    </source>
</evidence>
<dbReference type="Pfam" id="PF00005">
    <property type="entry name" value="ABC_tran"/>
    <property type="match status" value="1"/>
</dbReference>
<keyword evidence="6" id="KW-0067">ATP-binding</keyword>
<feature type="transmembrane region" description="Helical" evidence="10">
    <location>
        <begin position="526"/>
        <end position="550"/>
    </location>
</feature>
<dbReference type="InterPro" id="IPR013525">
    <property type="entry name" value="ABC2_TM"/>
</dbReference>
<feature type="transmembrane region" description="Helical" evidence="10">
    <location>
        <begin position="646"/>
        <end position="666"/>
    </location>
</feature>
<dbReference type="Proteomes" id="UP001159405">
    <property type="component" value="Unassembled WGS sequence"/>
</dbReference>
<reference evidence="12 13" key="1">
    <citation type="submission" date="2022-05" db="EMBL/GenBank/DDBJ databases">
        <authorList>
            <consortium name="Genoscope - CEA"/>
            <person name="William W."/>
        </authorList>
    </citation>
    <scope>NUCLEOTIDE SEQUENCE [LARGE SCALE GENOMIC DNA]</scope>
</reference>
<evidence type="ECO:0000256" key="9">
    <source>
        <dbReference type="SAM" id="MobiDB-lite"/>
    </source>
</evidence>
<proteinExistence type="inferred from homology"/>
<evidence type="ECO:0000256" key="1">
    <source>
        <dbReference type="ARBA" id="ARBA00004141"/>
    </source>
</evidence>
<dbReference type="InterPro" id="IPR003593">
    <property type="entry name" value="AAA+_ATPase"/>
</dbReference>
<evidence type="ECO:0000259" key="11">
    <source>
        <dbReference type="PROSITE" id="PS50893"/>
    </source>
</evidence>
<evidence type="ECO:0000313" key="13">
    <source>
        <dbReference type="Proteomes" id="UP001159405"/>
    </source>
</evidence>
<organism evidence="12 13">
    <name type="scientific">Porites lobata</name>
    <dbReference type="NCBI Taxonomy" id="104759"/>
    <lineage>
        <taxon>Eukaryota</taxon>
        <taxon>Metazoa</taxon>
        <taxon>Cnidaria</taxon>
        <taxon>Anthozoa</taxon>
        <taxon>Hexacorallia</taxon>
        <taxon>Scleractinia</taxon>
        <taxon>Fungiina</taxon>
        <taxon>Poritidae</taxon>
        <taxon>Porites</taxon>
    </lineage>
</organism>
<dbReference type="PROSITE" id="PS50893">
    <property type="entry name" value="ABC_TRANSPORTER_2"/>
    <property type="match status" value="1"/>
</dbReference>
<keyword evidence="7 10" id="KW-1133">Transmembrane helix</keyword>
<dbReference type="InterPro" id="IPR027417">
    <property type="entry name" value="P-loop_NTPase"/>
</dbReference>
<feature type="transmembrane region" description="Helical" evidence="10">
    <location>
        <begin position="557"/>
        <end position="579"/>
    </location>
</feature>
<gene>
    <name evidence="12" type="ORF">PLOB_00026212</name>
</gene>
<dbReference type="EMBL" id="CALNXK010000031">
    <property type="protein sequence ID" value="CAH3118023.1"/>
    <property type="molecule type" value="Genomic_DNA"/>
</dbReference>
<dbReference type="SUPFAM" id="SSF52540">
    <property type="entry name" value="P-loop containing nucleoside triphosphate hydrolases"/>
    <property type="match status" value="1"/>
</dbReference>
<comment type="caution">
    <text evidence="12">The sequence shown here is derived from an EMBL/GenBank/DDBJ whole genome shotgun (WGS) entry which is preliminary data.</text>
</comment>
<dbReference type="InterPro" id="IPR003439">
    <property type="entry name" value="ABC_transporter-like_ATP-bd"/>
</dbReference>
<evidence type="ECO:0000256" key="3">
    <source>
        <dbReference type="ARBA" id="ARBA00022448"/>
    </source>
</evidence>
<dbReference type="Pfam" id="PF19055">
    <property type="entry name" value="ABC2_membrane_7"/>
    <property type="match status" value="1"/>
</dbReference>
<comment type="subcellular location">
    <subcellularLocation>
        <location evidence="1">Membrane</location>
        <topology evidence="1">Multi-pass membrane protein</topology>
    </subcellularLocation>
</comment>
<evidence type="ECO:0000256" key="10">
    <source>
        <dbReference type="SAM" id="Phobius"/>
    </source>
</evidence>
<feature type="region of interest" description="Disordered" evidence="9">
    <location>
        <begin position="1"/>
        <end position="28"/>
    </location>
</feature>
<dbReference type="PANTHER" id="PTHR48041:SF116">
    <property type="entry name" value="PROTEIN BROWN"/>
    <property type="match status" value="1"/>
</dbReference>
<evidence type="ECO:0000256" key="6">
    <source>
        <dbReference type="ARBA" id="ARBA00022840"/>
    </source>
</evidence>
<keyword evidence="13" id="KW-1185">Reference proteome</keyword>
<feature type="domain" description="ABC transporter" evidence="11">
    <location>
        <begin position="65"/>
        <end position="310"/>
    </location>
</feature>
<sequence>MSRGINGKTPLLHAQENPSDGEEKCHSDSARQKHITVSNSKSSFISRSFSAESESSQFGDGATLISYHDVGYTVYTKEKGIKTEKHIIKNLSGIMQPGLNAILGPTGSGKTTLLDILAGRKDRKHLSGHVLVNGLKQPENFKCITGYVVQDDVVMGTLTVRENLHFSASLRLPGRLSKQEREERVEATLSDLGLYHVAESKVGNEFIRGISGGERKRTNIGMELIMSPSVLFLDEPTTGLDASTAVSVVELLQGLGRRGKTVIMSIHQPRYSIFKTFDTITLLSVGELVYQGPADEALKYFEDIGFECEAHNNPADFFMDVICECEHSLTDSSETTVLSMEEGHTSLKPNLPELFKMSEYAKIIQQTTKPILEEFSTSLRSVGFSKEKEITYATSFCSQLFTVSGRAVKNIVRNPQTSIMQLLVLVLFGVIVGAIYYKVKRDDKGIQNRVGLFFFLVMNMIFGNLSAVELFIKERPLFIHESASGYYRISAYFLAKVVCDIIPLRLVPITAFSAIVYFMTGLRVDVIKFLIFTLTLLLTSLAACSVAFFVSACVRTFAIANLLIALPYVFMMVFGGVLVNLNSLLDWLSWIKYISIFRYAIESLEINELHGMIFNCTSSTSPECPSGDDYLKTQGISVDSLWYNELILGAMTVALMTFAYIALRVIRKQK</sequence>
<dbReference type="CDD" id="cd03213">
    <property type="entry name" value="ABCG_EPDR"/>
    <property type="match status" value="1"/>
</dbReference>
<keyword evidence="5" id="KW-0547">Nucleotide-binding</keyword>
<evidence type="ECO:0000256" key="4">
    <source>
        <dbReference type="ARBA" id="ARBA00022692"/>
    </source>
</evidence>
<feature type="transmembrane region" description="Helical" evidence="10">
    <location>
        <begin position="451"/>
        <end position="472"/>
    </location>
</feature>